<feature type="chain" id="PRO_5012132666" description="PEP-CTERM sorting domain-containing protein" evidence="1">
    <location>
        <begin position="29"/>
        <end position="269"/>
    </location>
</feature>
<accession>A0A2A2TPS0</accession>
<organism evidence="2 3">
    <name type="scientific">Brunnivagina elsteri CCALA 953</name>
    <dbReference type="NCBI Taxonomy" id="987040"/>
    <lineage>
        <taxon>Bacteria</taxon>
        <taxon>Bacillati</taxon>
        <taxon>Cyanobacteriota</taxon>
        <taxon>Cyanophyceae</taxon>
        <taxon>Nostocales</taxon>
        <taxon>Calotrichaceae</taxon>
        <taxon>Brunnivagina</taxon>
    </lineage>
</organism>
<comment type="caution">
    <text evidence="2">The sequence shown here is derived from an EMBL/GenBank/DDBJ whole genome shotgun (WGS) entry which is preliminary data.</text>
</comment>
<keyword evidence="1" id="KW-0732">Signal</keyword>
<dbReference type="RefSeq" id="WP_095720323.1">
    <property type="nucleotide sequence ID" value="NZ_NTFS01000020.1"/>
</dbReference>
<evidence type="ECO:0000313" key="3">
    <source>
        <dbReference type="Proteomes" id="UP000218238"/>
    </source>
</evidence>
<feature type="signal peptide" evidence="1">
    <location>
        <begin position="1"/>
        <end position="28"/>
    </location>
</feature>
<evidence type="ECO:0000256" key="1">
    <source>
        <dbReference type="SAM" id="SignalP"/>
    </source>
</evidence>
<name>A0A2A2TPS0_9CYAN</name>
<dbReference type="AlphaFoldDB" id="A0A2A2TPS0"/>
<reference evidence="2 3" key="1">
    <citation type="submission" date="2017-08" db="EMBL/GenBank/DDBJ databases">
        <title>Draft genome sequence of filamentous cyanobacterium Calothrix elsteri CCALA 953.</title>
        <authorList>
            <person name="Gagunashvili A.N."/>
            <person name="Elster J."/>
            <person name="Andresson O.S."/>
        </authorList>
    </citation>
    <scope>NUCLEOTIDE SEQUENCE [LARGE SCALE GENOMIC DNA]</scope>
    <source>
        <strain evidence="2 3">CCALA 953</strain>
    </source>
</reference>
<protein>
    <recommendedName>
        <fullName evidence="4">PEP-CTERM sorting domain-containing protein</fullName>
    </recommendedName>
</protein>
<evidence type="ECO:0008006" key="4">
    <source>
        <dbReference type="Google" id="ProtNLM"/>
    </source>
</evidence>
<dbReference type="Proteomes" id="UP000218238">
    <property type="component" value="Unassembled WGS sequence"/>
</dbReference>
<sequence length="269" mass="28526">MFKLFKGLVAGTLLTAGLTLVSAGQSMALTLGGTATVTADNHYGFFSGDKDGKSLNFIGRNELGSKGSVGAYNWSSPETWNFNVDSKDYLYMVVWDDQSVDETWLGQFGFSNGAKLTSKSTDWEYMTSKNSNPFTRASTVAVADRDKGFLAAGDRFEGNVPKNGELAQEILGGTWINAINRGANNGQTGPWGKINGISDTAQFLETTTGDKGRGNSGNTHYTIFRTRNNVATLAGLPAQAVPESSSTVGIVAVGMLSAGAFAKRKSKAI</sequence>
<dbReference type="OrthoDB" id="9816455at2"/>
<keyword evidence="3" id="KW-1185">Reference proteome</keyword>
<proteinExistence type="predicted"/>
<gene>
    <name evidence="2" type="ORF">CK510_03235</name>
</gene>
<evidence type="ECO:0000313" key="2">
    <source>
        <dbReference type="EMBL" id="PAX60148.1"/>
    </source>
</evidence>
<dbReference type="EMBL" id="NTFS01000020">
    <property type="protein sequence ID" value="PAX60148.1"/>
    <property type="molecule type" value="Genomic_DNA"/>
</dbReference>